<evidence type="ECO:0000313" key="2">
    <source>
        <dbReference type="EMBL" id="KAF2573444.1"/>
    </source>
</evidence>
<feature type="domain" description="FKB95-like N-terminal Kelch" evidence="1">
    <location>
        <begin position="9"/>
        <end position="156"/>
    </location>
</feature>
<dbReference type="Pfam" id="PF25210">
    <property type="entry name" value="Kelch_FKB95"/>
    <property type="match status" value="1"/>
</dbReference>
<accession>A0A8S9IUM8</accession>
<name>A0A8S9IUM8_BRACR</name>
<evidence type="ECO:0000259" key="1">
    <source>
        <dbReference type="Pfam" id="PF25210"/>
    </source>
</evidence>
<comment type="caution">
    <text evidence="2">The sequence shown here is derived from an EMBL/GenBank/DDBJ whole genome shotgun (WGS) entry which is preliminary data.</text>
</comment>
<proteinExistence type="predicted"/>
<dbReference type="SUPFAM" id="SSF117281">
    <property type="entry name" value="Kelch motif"/>
    <property type="match status" value="1"/>
</dbReference>
<dbReference type="PANTHER" id="PTHR24414:SF173">
    <property type="entry name" value="F-BOX ASSOCIATED DOMAIN-CONTAINING PROTEIN"/>
    <property type="match status" value="1"/>
</dbReference>
<gene>
    <name evidence="2" type="ORF">F2Q70_00002478</name>
</gene>
<protein>
    <recommendedName>
        <fullName evidence="1">FKB95-like N-terminal Kelch domain-containing protein</fullName>
    </recommendedName>
</protein>
<dbReference type="EMBL" id="QGKY02001015">
    <property type="protein sequence ID" value="KAF2573444.1"/>
    <property type="molecule type" value="Genomic_DNA"/>
</dbReference>
<dbReference type="AlphaFoldDB" id="A0A8S9IUM8"/>
<dbReference type="InterPro" id="IPR050354">
    <property type="entry name" value="F-box/kelch-repeat_ARATH"/>
</dbReference>
<dbReference type="InterPro" id="IPR057499">
    <property type="entry name" value="Kelch_FKB95"/>
</dbReference>
<dbReference type="PANTHER" id="PTHR24414">
    <property type="entry name" value="F-BOX/KELCH-REPEAT PROTEIN SKIP4"/>
    <property type="match status" value="1"/>
</dbReference>
<organism evidence="2">
    <name type="scientific">Brassica cretica</name>
    <name type="common">Mustard</name>
    <dbReference type="NCBI Taxonomy" id="69181"/>
    <lineage>
        <taxon>Eukaryota</taxon>
        <taxon>Viridiplantae</taxon>
        <taxon>Streptophyta</taxon>
        <taxon>Embryophyta</taxon>
        <taxon>Tracheophyta</taxon>
        <taxon>Spermatophyta</taxon>
        <taxon>Magnoliopsida</taxon>
        <taxon>eudicotyledons</taxon>
        <taxon>Gunneridae</taxon>
        <taxon>Pentapetalae</taxon>
        <taxon>rosids</taxon>
        <taxon>malvids</taxon>
        <taxon>Brassicales</taxon>
        <taxon>Brassicaceae</taxon>
        <taxon>Brassiceae</taxon>
        <taxon>Brassica</taxon>
    </lineage>
</organism>
<sequence>MRVARPEKKCTWNEKGNLAIKTYFKKDRRQASNRPSAATPGRTRPIGRAKGKVALNVERMCDIANVLYAFDDKNYFSWYDTKREEWRMVKGLQILVRNCCDSVIDIAIYGGKPLVLWEKKKPNKWYEKNIWCSVIALERRFGNEVCGIVEWASIVLTVPRSYVFLRCQVDTI</sequence>
<dbReference type="InterPro" id="IPR015915">
    <property type="entry name" value="Kelch-typ_b-propeller"/>
</dbReference>
<reference evidence="2" key="1">
    <citation type="submission" date="2019-12" db="EMBL/GenBank/DDBJ databases">
        <title>Genome sequencing and annotation of Brassica cretica.</title>
        <authorList>
            <person name="Studholme D.J."/>
            <person name="Sarris P.F."/>
        </authorList>
    </citation>
    <scope>NUCLEOTIDE SEQUENCE</scope>
    <source>
        <strain evidence="2">PFS-102/07</strain>
        <tissue evidence="2">Leaf</tissue>
    </source>
</reference>